<protein>
    <recommendedName>
        <fullName evidence="3">F-box domain-containing protein</fullName>
    </recommendedName>
</protein>
<gene>
    <name evidence="1" type="ORF">ASPCAL03169</name>
</gene>
<dbReference type="SUPFAM" id="SSF81383">
    <property type="entry name" value="F-box domain"/>
    <property type="match status" value="1"/>
</dbReference>
<keyword evidence="2" id="KW-1185">Reference proteome</keyword>
<evidence type="ECO:0000313" key="1">
    <source>
        <dbReference type="EMBL" id="CEN60736.1"/>
    </source>
</evidence>
<dbReference type="InterPro" id="IPR036047">
    <property type="entry name" value="F-box-like_dom_sf"/>
</dbReference>
<dbReference type="EMBL" id="CDMC01000002">
    <property type="protein sequence ID" value="CEN60736.1"/>
    <property type="molecule type" value="Genomic_DNA"/>
</dbReference>
<organism evidence="1 2">
    <name type="scientific">Aspergillus calidoustus</name>
    <dbReference type="NCBI Taxonomy" id="454130"/>
    <lineage>
        <taxon>Eukaryota</taxon>
        <taxon>Fungi</taxon>
        <taxon>Dikarya</taxon>
        <taxon>Ascomycota</taxon>
        <taxon>Pezizomycotina</taxon>
        <taxon>Eurotiomycetes</taxon>
        <taxon>Eurotiomycetidae</taxon>
        <taxon>Eurotiales</taxon>
        <taxon>Aspergillaceae</taxon>
        <taxon>Aspergillus</taxon>
        <taxon>Aspergillus subgen. Nidulantes</taxon>
    </lineage>
</organism>
<evidence type="ECO:0008006" key="3">
    <source>
        <dbReference type="Google" id="ProtNLM"/>
    </source>
</evidence>
<reference evidence="2" key="1">
    <citation type="journal article" date="2016" name="Genome Announc.">
        <title>Draft genome sequences of fungus Aspergillus calidoustus.</title>
        <authorList>
            <person name="Horn F."/>
            <person name="Linde J."/>
            <person name="Mattern D.J."/>
            <person name="Walther G."/>
            <person name="Guthke R."/>
            <person name="Scherlach K."/>
            <person name="Martin K."/>
            <person name="Brakhage A.A."/>
            <person name="Petzke L."/>
            <person name="Valiante V."/>
        </authorList>
    </citation>
    <scope>NUCLEOTIDE SEQUENCE [LARGE SCALE GENOMIC DNA]</scope>
    <source>
        <strain evidence="2">SF006504</strain>
    </source>
</reference>
<dbReference type="Gene3D" id="1.20.1280.50">
    <property type="match status" value="1"/>
</dbReference>
<evidence type="ECO:0000313" key="2">
    <source>
        <dbReference type="Proteomes" id="UP000054771"/>
    </source>
</evidence>
<dbReference type="OrthoDB" id="4466386at2759"/>
<dbReference type="Proteomes" id="UP000054771">
    <property type="component" value="Unassembled WGS sequence"/>
</dbReference>
<dbReference type="CDD" id="cd09917">
    <property type="entry name" value="F-box_SF"/>
    <property type="match status" value="1"/>
</dbReference>
<proteinExistence type="predicted"/>
<sequence>MPRNGKRKQRPWEADEPTSSRHAAVRKDPFRYLCWDCASIVMSYLDVCDLARCERVDRGWRRFVHEWMGAAGFYQQFPTLPKSTVNTLESTEARAAVFRACAVDEALRKKWATGSASCVREYIFPGRIFTVKGDFVIWNTHDQVYWQRLGFRSDGTLHPVSTCKYTPEGRISRMVVNEAGYMFLTTSYPVNPLSSSLSPQETRYFVPFGRLAQEIHTESVVFLETGQELWKQTQDPDYELLAVGRDRVYFHSCGTQERSFVARDLRFGEVLYKTYHGHTELPDGPAIIVRKQDGEELIVKQWRIREPRPRVGGIFPGLLDYEHDVGVRVFDGENGQCLQTILCEGTFPVARPNDGEFALLGGCVMNTNYYRVHKYRFSAEQGKFHLETTEVLDQSPAVEPGNRDGIRIRSVDPYAYRAGHWDRDRGTGYLFPIVPGTAPADWHPSEVWDGDERPVDAWLTLGPGQEITMPPRTEAELETRRSLRVDDPSPCKFFTRWIPEFDHRNRLVCYVENLRRAYVFDFGFRALQALGAGSDGKNETTMEI</sequence>
<name>A0A0U5GRT2_ASPCI</name>
<accession>A0A0U5GRT2</accession>
<dbReference type="AlphaFoldDB" id="A0A0U5GRT2"/>
<dbReference type="OMA" id="WRIREPR"/>